<accession>A0A0F9BGE3</accession>
<dbReference type="EMBL" id="LAZR01041074">
    <property type="protein sequence ID" value="KKL12912.1"/>
    <property type="molecule type" value="Genomic_DNA"/>
</dbReference>
<evidence type="ECO:0000313" key="1">
    <source>
        <dbReference type="EMBL" id="KKL12912.1"/>
    </source>
</evidence>
<sequence length="130" mass="14139">MQILGNSYLILAELPVQWVPSASQIPRPQQGAEPAMYPVWLMDSLGVRASVFVSCPICDAPLGLSPGSIHEQEGWNKVPPEVYMMVGCSRCSGSYLIEDTRAYCLSLLPAQTTRSSVPRFVVAKGQEPVS</sequence>
<protein>
    <submittedName>
        <fullName evidence="1">Uncharacterized protein</fullName>
    </submittedName>
</protein>
<reference evidence="1" key="1">
    <citation type="journal article" date="2015" name="Nature">
        <title>Complex archaea that bridge the gap between prokaryotes and eukaryotes.</title>
        <authorList>
            <person name="Spang A."/>
            <person name="Saw J.H."/>
            <person name="Jorgensen S.L."/>
            <person name="Zaremba-Niedzwiedzka K."/>
            <person name="Martijn J."/>
            <person name="Lind A.E."/>
            <person name="van Eijk R."/>
            <person name="Schleper C."/>
            <person name="Guy L."/>
            <person name="Ettema T.J."/>
        </authorList>
    </citation>
    <scope>NUCLEOTIDE SEQUENCE</scope>
</reference>
<proteinExistence type="predicted"/>
<name>A0A0F9BGE3_9ZZZZ</name>
<organism evidence="1">
    <name type="scientific">marine sediment metagenome</name>
    <dbReference type="NCBI Taxonomy" id="412755"/>
    <lineage>
        <taxon>unclassified sequences</taxon>
        <taxon>metagenomes</taxon>
        <taxon>ecological metagenomes</taxon>
    </lineage>
</organism>
<gene>
    <name evidence="1" type="ORF">LCGC14_2531030</name>
</gene>
<dbReference type="AlphaFoldDB" id="A0A0F9BGE3"/>
<comment type="caution">
    <text evidence="1">The sequence shown here is derived from an EMBL/GenBank/DDBJ whole genome shotgun (WGS) entry which is preliminary data.</text>
</comment>